<keyword evidence="11" id="KW-1185">Reference proteome</keyword>
<keyword evidence="3" id="KW-0645">Protease</keyword>
<gene>
    <name evidence="10" type="ORF">L484_007450</name>
</gene>
<evidence type="ECO:0000256" key="2">
    <source>
        <dbReference type="ARBA" id="ARBA00022645"/>
    </source>
</evidence>
<feature type="chain" id="PRO_5004931211" evidence="9">
    <location>
        <begin position="29"/>
        <end position="499"/>
    </location>
</feature>
<keyword evidence="6" id="KW-1015">Disulfide bond</keyword>
<evidence type="ECO:0000256" key="6">
    <source>
        <dbReference type="ARBA" id="ARBA00023157"/>
    </source>
</evidence>
<dbReference type="GO" id="GO:0006508">
    <property type="term" value="P:proteolysis"/>
    <property type="evidence" value="ECO:0007669"/>
    <property type="project" value="UniProtKB-KW"/>
</dbReference>
<evidence type="ECO:0000256" key="1">
    <source>
        <dbReference type="ARBA" id="ARBA00009431"/>
    </source>
</evidence>
<keyword evidence="7" id="KW-0325">Glycoprotein</keyword>
<evidence type="ECO:0000256" key="7">
    <source>
        <dbReference type="ARBA" id="ARBA00023180"/>
    </source>
</evidence>
<dbReference type="AlphaFoldDB" id="W9R7K7"/>
<evidence type="ECO:0000256" key="9">
    <source>
        <dbReference type="SAM" id="SignalP"/>
    </source>
</evidence>
<evidence type="ECO:0000313" key="10">
    <source>
        <dbReference type="EMBL" id="EXB61183.1"/>
    </source>
</evidence>
<reference evidence="11" key="1">
    <citation type="submission" date="2013-01" db="EMBL/GenBank/DDBJ databases">
        <title>Draft Genome Sequence of a Mulberry Tree, Morus notabilis C.K. Schneid.</title>
        <authorList>
            <person name="He N."/>
            <person name="Zhao S."/>
        </authorList>
    </citation>
    <scope>NUCLEOTIDE SEQUENCE</scope>
</reference>
<evidence type="ECO:0000256" key="3">
    <source>
        <dbReference type="ARBA" id="ARBA00022670"/>
    </source>
</evidence>
<dbReference type="KEGG" id="mnt:21390848"/>
<dbReference type="EMBL" id="KE344402">
    <property type="protein sequence ID" value="EXB61183.1"/>
    <property type="molecule type" value="Genomic_DNA"/>
</dbReference>
<dbReference type="Gene3D" id="3.40.50.1820">
    <property type="entry name" value="alpha/beta hydrolase"/>
    <property type="match status" value="1"/>
</dbReference>
<dbReference type="OrthoDB" id="443318at2759"/>
<sequence length="499" mass="55939">MDGTSLIIYRVVLVFLACLIKSLVPAQSAPDDALITQIPGFSGTFPSKHYSGYVTVDQNHGRNLFYYFVESERKPSEDPVVLWLNGGPGCSSFDGFIYEHGPFNFEKAKTKGSLPQLHLNQYSWSKVSNIIYLDSPAGVGCSYSKNHSDYTTGDRKTASDSHTFLLKWFELYPEFLSNPFFIAGESFAGVYVPTLTYEVVKGIDAGTKPIINLKGYLVGNGVTDEEFDDNALVPFVHGMGLISDELFQEVKIECGGNYHNSLNASCATKLAKVDEDIDGLNIYDILEPCYHSPEPRDITTTKSKMPASFRQLGETERPLAVRTRMFGRAWPLRAPVREGIVPTWPQLLNSNSVPCTDDEVATTWLNDETVRKALHVAEESLVGSWELCTGRITYYHDSGSMIPYHRNITSRGYRALIYSGDHDMCVPFTGSEAWTRSLDYQIVDEWRPWFSNGQVAGYTQGYEHNLTFLTVKGSGHTVPEYKPREAFDLYSRFLAGRPL</sequence>
<dbReference type="InterPro" id="IPR029058">
    <property type="entry name" value="AB_hydrolase_fold"/>
</dbReference>
<dbReference type="GO" id="GO:0016747">
    <property type="term" value="F:acyltransferase activity, transferring groups other than amino-acyl groups"/>
    <property type="evidence" value="ECO:0007669"/>
    <property type="project" value="TreeGrafter"/>
</dbReference>
<evidence type="ECO:0000256" key="5">
    <source>
        <dbReference type="ARBA" id="ARBA00022801"/>
    </source>
</evidence>
<comment type="function">
    <text evidence="8">Probable carboxypeptidase.</text>
</comment>
<dbReference type="SUPFAM" id="SSF53474">
    <property type="entry name" value="alpha/beta-Hydrolases"/>
    <property type="match status" value="1"/>
</dbReference>
<proteinExistence type="inferred from homology"/>
<keyword evidence="2 10" id="KW-0121">Carboxypeptidase</keyword>
<feature type="signal peptide" evidence="9">
    <location>
        <begin position="1"/>
        <end position="28"/>
    </location>
</feature>
<keyword evidence="4 9" id="KW-0732">Signal</keyword>
<dbReference type="PROSITE" id="PS00560">
    <property type="entry name" value="CARBOXYPEPT_SER_HIS"/>
    <property type="match status" value="1"/>
</dbReference>
<evidence type="ECO:0000256" key="8">
    <source>
        <dbReference type="ARBA" id="ARBA00037399"/>
    </source>
</evidence>
<dbReference type="Proteomes" id="UP000030645">
    <property type="component" value="Unassembled WGS sequence"/>
</dbReference>
<accession>W9R7K7</accession>
<organism evidence="10 11">
    <name type="scientific">Morus notabilis</name>
    <dbReference type="NCBI Taxonomy" id="981085"/>
    <lineage>
        <taxon>Eukaryota</taxon>
        <taxon>Viridiplantae</taxon>
        <taxon>Streptophyta</taxon>
        <taxon>Embryophyta</taxon>
        <taxon>Tracheophyta</taxon>
        <taxon>Spermatophyta</taxon>
        <taxon>Magnoliopsida</taxon>
        <taxon>eudicotyledons</taxon>
        <taxon>Gunneridae</taxon>
        <taxon>Pentapetalae</taxon>
        <taxon>rosids</taxon>
        <taxon>fabids</taxon>
        <taxon>Rosales</taxon>
        <taxon>Moraceae</taxon>
        <taxon>Moreae</taxon>
        <taxon>Morus</taxon>
    </lineage>
</organism>
<protein>
    <submittedName>
        <fullName evidence="10">Serine carboxypeptidase-like 20</fullName>
    </submittedName>
</protein>
<comment type="similarity">
    <text evidence="1">Belongs to the peptidase S10 family.</text>
</comment>
<dbReference type="InterPro" id="IPR033124">
    <property type="entry name" value="Ser_caboxypep_his_AS"/>
</dbReference>
<keyword evidence="5" id="KW-0378">Hydrolase</keyword>
<dbReference type="Pfam" id="PF00450">
    <property type="entry name" value="Peptidase_S10"/>
    <property type="match status" value="1"/>
</dbReference>
<dbReference type="eggNOG" id="KOG1282">
    <property type="taxonomic scope" value="Eukaryota"/>
</dbReference>
<dbReference type="PRINTS" id="PR00724">
    <property type="entry name" value="CRBOXYPTASEC"/>
</dbReference>
<dbReference type="InterPro" id="IPR001563">
    <property type="entry name" value="Peptidase_S10"/>
</dbReference>
<dbReference type="FunFam" id="3.40.50.1820:FF:000143">
    <property type="entry name" value="Carboxypeptidase"/>
    <property type="match status" value="1"/>
</dbReference>
<evidence type="ECO:0000256" key="4">
    <source>
        <dbReference type="ARBA" id="ARBA00022729"/>
    </source>
</evidence>
<dbReference type="PANTHER" id="PTHR11802">
    <property type="entry name" value="SERINE PROTEASE FAMILY S10 SERINE CARBOXYPEPTIDASE"/>
    <property type="match status" value="1"/>
</dbReference>
<dbReference type="PANTHER" id="PTHR11802:SF254">
    <property type="entry name" value="SERINE CARBOXYPEPTIDASE-LIKE 20"/>
    <property type="match status" value="1"/>
</dbReference>
<evidence type="ECO:0000313" key="11">
    <source>
        <dbReference type="Proteomes" id="UP000030645"/>
    </source>
</evidence>
<dbReference type="FunFam" id="3.40.50.12670:FF:000001">
    <property type="entry name" value="Carboxypeptidase"/>
    <property type="match status" value="1"/>
</dbReference>
<dbReference type="Gene3D" id="3.40.50.12670">
    <property type="match status" value="1"/>
</dbReference>
<dbReference type="GO" id="GO:0019748">
    <property type="term" value="P:secondary metabolic process"/>
    <property type="evidence" value="ECO:0007669"/>
    <property type="project" value="TreeGrafter"/>
</dbReference>
<dbReference type="GO" id="GO:0004185">
    <property type="term" value="F:serine-type carboxypeptidase activity"/>
    <property type="evidence" value="ECO:0007669"/>
    <property type="project" value="InterPro"/>
</dbReference>
<name>W9R7K7_9ROSA</name>